<evidence type="ECO:0000313" key="2">
    <source>
        <dbReference type="Proteomes" id="UP000189911"/>
    </source>
</evidence>
<sequence length="153" mass="17488">MELESMRASSSCLPHTSTTQVAWRSKSSARPRRTTILSPAVTHVSRRNGLLEFFSDKNFPLRRLQTAHQRTSVKLIVCGGRGLWCVLNKKRTTFLLPPQLCTNWELTFVKTFSSDPKVFSTVKIIEPCYRTLQGCCDDQPINQVFCFENFSEP</sequence>
<organism evidence="1 2">
    <name type="scientific">Lachancea nothofagi CBS 11611</name>
    <dbReference type="NCBI Taxonomy" id="1266666"/>
    <lineage>
        <taxon>Eukaryota</taxon>
        <taxon>Fungi</taxon>
        <taxon>Dikarya</taxon>
        <taxon>Ascomycota</taxon>
        <taxon>Saccharomycotina</taxon>
        <taxon>Saccharomycetes</taxon>
        <taxon>Saccharomycetales</taxon>
        <taxon>Saccharomycetaceae</taxon>
        <taxon>Lachancea</taxon>
    </lineage>
</organism>
<protein>
    <submittedName>
        <fullName evidence="1">LANO_0F14994g1_1</fullName>
    </submittedName>
</protein>
<evidence type="ECO:0000313" key="1">
    <source>
        <dbReference type="EMBL" id="SCV02071.1"/>
    </source>
</evidence>
<dbReference type="Proteomes" id="UP000189911">
    <property type="component" value="Chromosome F"/>
</dbReference>
<name>A0A1G4KCE4_9SACH</name>
<proteinExistence type="predicted"/>
<dbReference type="AlphaFoldDB" id="A0A1G4KCE4"/>
<reference evidence="2" key="1">
    <citation type="submission" date="2016-03" db="EMBL/GenBank/DDBJ databases">
        <authorList>
            <person name="Devillers Hugo."/>
        </authorList>
    </citation>
    <scope>NUCLEOTIDE SEQUENCE [LARGE SCALE GENOMIC DNA]</scope>
</reference>
<gene>
    <name evidence="1" type="ORF">LANO_0F14994G</name>
</gene>
<keyword evidence="2" id="KW-1185">Reference proteome</keyword>
<dbReference type="EMBL" id="LT598452">
    <property type="protein sequence ID" value="SCV02071.1"/>
    <property type="molecule type" value="Genomic_DNA"/>
</dbReference>
<accession>A0A1G4KCE4</accession>